<evidence type="ECO:0000313" key="1">
    <source>
        <dbReference type="EMBL" id="MDQ0325113.1"/>
    </source>
</evidence>
<dbReference type="EMBL" id="JAUSUK010000001">
    <property type="protein sequence ID" value="MDQ0325113.1"/>
    <property type="molecule type" value="Genomic_DNA"/>
</dbReference>
<organism evidence="1 2">
    <name type="scientific">Rhodopseudomonas julia</name>
    <dbReference type="NCBI Taxonomy" id="200617"/>
    <lineage>
        <taxon>Bacteria</taxon>
        <taxon>Pseudomonadati</taxon>
        <taxon>Pseudomonadota</taxon>
        <taxon>Alphaproteobacteria</taxon>
        <taxon>Hyphomicrobiales</taxon>
        <taxon>Nitrobacteraceae</taxon>
        <taxon>Rhodopseudomonas</taxon>
    </lineage>
</organism>
<reference evidence="1 2" key="1">
    <citation type="submission" date="2023-07" db="EMBL/GenBank/DDBJ databases">
        <title>Genomic Encyclopedia of Type Strains, Phase IV (KMG-IV): sequencing the most valuable type-strain genomes for metagenomic binning, comparative biology and taxonomic classification.</title>
        <authorList>
            <person name="Goeker M."/>
        </authorList>
    </citation>
    <scope>NUCLEOTIDE SEQUENCE [LARGE SCALE GENOMIC DNA]</scope>
    <source>
        <strain evidence="1 2">DSM 11549</strain>
    </source>
</reference>
<keyword evidence="2" id="KW-1185">Reference proteome</keyword>
<gene>
    <name evidence="1" type="ORF">J2R99_000962</name>
</gene>
<protein>
    <submittedName>
        <fullName evidence="1">Uncharacterized protein</fullName>
    </submittedName>
</protein>
<dbReference type="Proteomes" id="UP001230253">
    <property type="component" value="Unassembled WGS sequence"/>
</dbReference>
<sequence>MTNHSFKVGQTVRLSQKTVGPGVAGVYKILALLPEEHGDCQYRVQSTVSSQQRVVQESQLSRL</sequence>
<dbReference type="RefSeq" id="WP_307153339.1">
    <property type="nucleotide sequence ID" value="NZ_JAUSUK010000001.1"/>
</dbReference>
<evidence type="ECO:0000313" key="2">
    <source>
        <dbReference type="Proteomes" id="UP001230253"/>
    </source>
</evidence>
<comment type="caution">
    <text evidence="1">The sequence shown here is derived from an EMBL/GenBank/DDBJ whole genome shotgun (WGS) entry which is preliminary data.</text>
</comment>
<accession>A0ABU0C3M7</accession>
<proteinExistence type="predicted"/>
<name>A0ABU0C3M7_9BRAD</name>